<keyword evidence="2" id="KW-1185">Reference proteome</keyword>
<dbReference type="AlphaFoldDB" id="A0A0C2ZXB3"/>
<evidence type="ECO:0000313" key="1">
    <source>
        <dbReference type="EMBL" id="KIM57092.1"/>
    </source>
</evidence>
<gene>
    <name evidence="1" type="ORF">SCLCIDRAFT_1219768</name>
</gene>
<reference evidence="2" key="2">
    <citation type="submission" date="2015-01" db="EMBL/GenBank/DDBJ databases">
        <title>Evolutionary Origins and Diversification of the Mycorrhizal Mutualists.</title>
        <authorList>
            <consortium name="DOE Joint Genome Institute"/>
            <consortium name="Mycorrhizal Genomics Consortium"/>
            <person name="Kohler A."/>
            <person name="Kuo A."/>
            <person name="Nagy L.G."/>
            <person name="Floudas D."/>
            <person name="Copeland A."/>
            <person name="Barry K.W."/>
            <person name="Cichocki N."/>
            <person name="Veneault-Fourrey C."/>
            <person name="LaButti K."/>
            <person name="Lindquist E.A."/>
            <person name="Lipzen A."/>
            <person name="Lundell T."/>
            <person name="Morin E."/>
            <person name="Murat C."/>
            <person name="Riley R."/>
            <person name="Ohm R."/>
            <person name="Sun H."/>
            <person name="Tunlid A."/>
            <person name="Henrissat B."/>
            <person name="Grigoriev I.V."/>
            <person name="Hibbett D.S."/>
            <person name="Martin F."/>
        </authorList>
    </citation>
    <scope>NUCLEOTIDE SEQUENCE [LARGE SCALE GENOMIC DNA]</scope>
    <source>
        <strain evidence="2">Foug A</strain>
    </source>
</reference>
<proteinExistence type="predicted"/>
<dbReference type="EMBL" id="KN822106">
    <property type="protein sequence ID" value="KIM57092.1"/>
    <property type="molecule type" value="Genomic_DNA"/>
</dbReference>
<evidence type="ECO:0000313" key="2">
    <source>
        <dbReference type="Proteomes" id="UP000053989"/>
    </source>
</evidence>
<dbReference type="OrthoDB" id="2986975at2759"/>
<dbReference type="Proteomes" id="UP000053989">
    <property type="component" value="Unassembled WGS sequence"/>
</dbReference>
<dbReference type="InParanoid" id="A0A0C2ZXB3"/>
<protein>
    <submittedName>
        <fullName evidence="1">Uncharacterized protein</fullName>
    </submittedName>
</protein>
<organism evidence="1 2">
    <name type="scientific">Scleroderma citrinum Foug A</name>
    <dbReference type="NCBI Taxonomy" id="1036808"/>
    <lineage>
        <taxon>Eukaryota</taxon>
        <taxon>Fungi</taxon>
        <taxon>Dikarya</taxon>
        <taxon>Basidiomycota</taxon>
        <taxon>Agaricomycotina</taxon>
        <taxon>Agaricomycetes</taxon>
        <taxon>Agaricomycetidae</taxon>
        <taxon>Boletales</taxon>
        <taxon>Sclerodermatineae</taxon>
        <taxon>Sclerodermataceae</taxon>
        <taxon>Scleroderma</taxon>
    </lineage>
</organism>
<reference evidence="1 2" key="1">
    <citation type="submission" date="2014-04" db="EMBL/GenBank/DDBJ databases">
        <authorList>
            <consortium name="DOE Joint Genome Institute"/>
            <person name="Kuo A."/>
            <person name="Kohler A."/>
            <person name="Nagy L.G."/>
            <person name="Floudas D."/>
            <person name="Copeland A."/>
            <person name="Barry K.W."/>
            <person name="Cichocki N."/>
            <person name="Veneault-Fourrey C."/>
            <person name="LaButti K."/>
            <person name="Lindquist E.A."/>
            <person name="Lipzen A."/>
            <person name="Lundell T."/>
            <person name="Morin E."/>
            <person name="Murat C."/>
            <person name="Sun H."/>
            <person name="Tunlid A."/>
            <person name="Henrissat B."/>
            <person name="Grigoriev I.V."/>
            <person name="Hibbett D.S."/>
            <person name="Martin F."/>
            <person name="Nordberg H.P."/>
            <person name="Cantor M.N."/>
            <person name="Hua S.X."/>
        </authorList>
    </citation>
    <scope>NUCLEOTIDE SEQUENCE [LARGE SCALE GENOMIC DNA]</scope>
    <source>
        <strain evidence="1 2">Foug A</strain>
    </source>
</reference>
<accession>A0A0C2ZXB3</accession>
<name>A0A0C2ZXB3_9AGAM</name>
<sequence length="156" mass="17732">MPFNAYIAFSRSHSRDGIRLLRDLDKCLSTHQVSETLRISFRLVAHRKTKSPWPHRSTSSAFLSHPSHHTLSGPRVSLPLPPLYIIIDIGNPPSGTLTLFNIYVALSRARGRNQIGLLRDFDDKLLTKHPSEYLCLEDERLGDLETNRRMVAANSF</sequence>
<dbReference type="HOGENOM" id="CLU_1687716_0_0_1"/>